<evidence type="ECO:0000256" key="7">
    <source>
        <dbReference type="ARBA" id="ARBA00023002"/>
    </source>
</evidence>
<keyword evidence="3 11" id="KW-0349">Heme</keyword>
<evidence type="ECO:0000313" key="14">
    <source>
        <dbReference type="EMBL" id="PRQ40583.1"/>
    </source>
</evidence>
<keyword evidence="6" id="KW-1133">Transmembrane helix</keyword>
<comment type="caution">
    <text evidence="14">The sequence shown here is derived from an EMBL/GenBank/DDBJ whole genome shotgun (WGS) entry which is preliminary data.</text>
</comment>
<dbReference type="InterPro" id="IPR001128">
    <property type="entry name" value="Cyt_P450"/>
</dbReference>
<evidence type="ECO:0000256" key="2">
    <source>
        <dbReference type="ARBA" id="ARBA00010617"/>
    </source>
</evidence>
<evidence type="ECO:0000256" key="6">
    <source>
        <dbReference type="ARBA" id="ARBA00022989"/>
    </source>
</evidence>
<dbReference type="STRING" id="74649.A0A2P6R2C3"/>
<comment type="subcellular location">
    <subcellularLocation>
        <location evidence="1">Membrane</location>
        <topology evidence="1">Single-pass membrane protein</topology>
    </subcellularLocation>
</comment>
<feature type="binding site" description="axial binding residue" evidence="11">
    <location>
        <position position="403"/>
    </location>
    <ligand>
        <name>heme</name>
        <dbReference type="ChEBI" id="CHEBI:30413"/>
    </ligand>
    <ligandPart>
        <name>Fe</name>
        <dbReference type="ChEBI" id="CHEBI:18248"/>
    </ligandPart>
</feature>
<keyword evidence="15" id="KW-1185">Reference proteome</keyword>
<reference evidence="14 15" key="1">
    <citation type="journal article" date="2018" name="Nat. Genet.">
        <title>The Rosa genome provides new insights in the design of modern roses.</title>
        <authorList>
            <person name="Bendahmane M."/>
        </authorList>
    </citation>
    <scope>NUCLEOTIDE SEQUENCE [LARGE SCALE GENOMIC DNA]</scope>
    <source>
        <strain evidence="15">cv. Old Blush</strain>
    </source>
</reference>
<keyword evidence="10" id="KW-0472">Membrane</keyword>
<dbReference type="InterPro" id="IPR017972">
    <property type="entry name" value="Cyt_P450_CS"/>
</dbReference>
<dbReference type="PRINTS" id="PR00385">
    <property type="entry name" value="P450"/>
</dbReference>
<evidence type="ECO:0000256" key="3">
    <source>
        <dbReference type="ARBA" id="ARBA00022617"/>
    </source>
</evidence>
<protein>
    <submittedName>
        <fullName evidence="14">Putative cytochrome P450</fullName>
    </submittedName>
</protein>
<accession>A0A2P6R2C3</accession>
<dbReference type="GO" id="GO:0016020">
    <property type="term" value="C:membrane"/>
    <property type="evidence" value="ECO:0007669"/>
    <property type="project" value="UniProtKB-SubCell"/>
</dbReference>
<dbReference type="InterPro" id="IPR002401">
    <property type="entry name" value="Cyt_P450_E_grp-I"/>
</dbReference>
<evidence type="ECO:0000256" key="1">
    <source>
        <dbReference type="ARBA" id="ARBA00004167"/>
    </source>
</evidence>
<dbReference type="PANTHER" id="PTHR24282:SF20">
    <property type="entry name" value="CYTOCHROME P450 CYP749A22-LIKE"/>
    <property type="match status" value="1"/>
</dbReference>
<keyword evidence="4" id="KW-0812">Transmembrane</keyword>
<evidence type="ECO:0000256" key="4">
    <source>
        <dbReference type="ARBA" id="ARBA00022692"/>
    </source>
</evidence>
<dbReference type="Pfam" id="PF00067">
    <property type="entry name" value="p450"/>
    <property type="match status" value="2"/>
</dbReference>
<dbReference type="InterPro" id="IPR050665">
    <property type="entry name" value="Cytochrome_P450_Monooxygen"/>
</dbReference>
<evidence type="ECO:0000256" key="8">
    <source>
        <dbReference type="ARBA" id="ARBA00023004"/>
    </source>
</evidence>
<evidence type="ECO:0000256" key="13">
    <source>
        <dbReference type="SAM" id="SignalP"/>
    </source>
</evidence>
<dbReference type="AlphaFoldDB" id="A0A2P6R2C3"/>
<dbReference type="OMA" id="WKAQESK"/>
<dbReference type="GO" id="GO:0004497">
    <property type="term" value="F:monooxygenase activity"/>
    <property type="evidence" value="ECO:0007669"/>
    <property type="project" value="UniProtKB-KW"/>
</dbReference>
<dbReference type="GO" id="GO:0020037">
    <property type="term" value="F:heme binding"/>
    <property type="evidence" value="ECO:0007669"/>
    <property type="project" value="InterPro"/>
</dbReference>
<name>A0A2P6R2C3_ROSCH</name>
<dbReference type="InterPro" id="IPR036396">
    <property type="entry name" value="Cyt_P450_sf"/>
</dbReference>
<feature type="signal peptide" evidence="13">
    <location>
        <begin position="1"/>
        <end position="17"/>
    </location>
</feature>
<proteinExistence type="inferred from homology"/>
<comment type="cofactor">
    <cofactor evidence="11">
        <name>heme</name>
        <dbReference type="ChEBI" id="CHEBI:30413"/>
    </cofactor>
</comment>
<evidence type="ECO:0000256" key="12">
    <source>
        <dbReference type="RuleBase" id="RU000461"/>
    </source>
</evidence>
<dbReference type="Gene3D" id="1.10.630.10">
    <property type="entry name" value="Cytochrome P450"/>
    <property type="match status" value="2"/>
</dbReference>
<evidence type="ECO:0000256" key="10">
    <source>
        <dbReference type="ARBA" id="ARBA00023136"/>
    </source>
</evidence>
<feature type="chain" id="PRO_5015140212" evidence="13">
    <location>
        <begin position="18"/>
        <end position="455"/>
    </location>
</feature>
<evidence type="ECO:0000313" key="15">
    <source>
        <dbReference type="Proteomes" id="UP000238479"/>
    </source>
</evidence>
<keyword evidence="13" id="KW-0732">Signal</keyword>
<comment type="similarity">
    <text evidence="2 12">Belongs to the cytochrome P450 family.</text>
</comment>
<dbReference type="PRINTS" id="PR00463">
    <property type="entry name" value="EP450I"/>
</dbReference>
<dbReference type="PROSITE" id="PS00086">
    <property type="entry name" value="CYTOCHROME_P450"/>
    <property type="match status" value="1"/>
</dbReference>
<dbReference type="GO" id="GO:0016705">
    <property type="term" value="F:oxidoreductase activity, acting on paired donors, with incorporation or reduction of molecular oxygen"/>
    <property type="evidence" value="ECO:0007669"/>
    <property type="project" value="InterPro"/>
</dbReference>
<dbReference type="EMBL" id="PDCK01000042">
    <property type="protein sequence ID" value="PRQ40583.1"/>
    <property type="molecule type" value="Genomic_DNA"/>
</dbReference>
<evidence type="ECO:0000256" key="11">
    <source>
        <dbReference type="PIRSR" id="PIRSR602401-1"/>
    </source>
</evidence>
<dbReference type="Proteomes" id="UP000238479">
    <property type="component" value="Chromosome 4"/>
</dbReference>
<dbReference type="Gramene" id="PRQ40583">
    <property type="protein sequence ID" value="PRQ40583"/>
    <property type="gene ID" value="RchiOBHm_Chr4g0437591"/>
</dbReference>
<keyword evidence="9 12" id="KW-0503">Monooxygenase</keyword>
<gene>
    <name evidence="14" type="ORF">RchiOBHm_Chr4g0437591</name>
</gene>
<dbReference type="PANTHER" id="PTHR24282">
    <property type="entry name" value="CYTOCHROME P450 FAMILY MEMBER"/>
    <property type="match status" value="1"/>
</dbReference>
<keyword evidence="8 11" id="KW-0408">Iron</keyword>
<dbReference type="GO" id="GO:0005506">
    <property type="term" value="F:iron ion binding"/>
    <property type="evidence" value="ECO:0007669"/>
    <property type="project" value="InterPro"/>
</dbReference>
<sequence>MILSFLCVLILLALIKAFHKLWWMPTRIQNLMVLQGIKGPSYRFLYGNAKEIISMQNEAMSRPMKLSHDISSHVQPHIHAWSKSYGRNFLQWYGPQPVLVVTEPELCKEILLNKDGVYPKPKASKLVKKLVGDSISVTEGEKWEKLRKLSNHAFRGERVKNMFADMKASAETMVERWKGHEGKEIDVVEEFRLYTSEVISRTAFGSSYLEGKNLFEKLSKLIVFRTSDDIESDKLDKGIRDSIMDIVKKREEEAIIGEEDSFGSDFLGLLLKAHHGTNDKQRISVDELVEECRTFYFAGQETTCLAPKPVGVQTMSIINETLRLYPPAVMLIRKVAREVRLGKIIVPADIELLVPTLALHHDPQLWGQDATLFKPKRFSEGVAKATNDNMAAFMPFGLGPRICVGFNFATIEAKIALSMILQRYSFTLSPAYVHSPSQYLTVCPQHGVQLSLRSL</sequence>
<keyword evidence="7 12" id="KW-0560">Oxidoreductase</keyword>
<keyword evidence="5 11" id="KW-0479">Metal-binding</keyword>
<evidence type="ECO:0000256" key="5">
    <source>
        <dbReference type="ARBA" id="ARBA00022723"/>
    </source>
</evidence>
<evidence type="ECO:0000256" key="9">
    <source>
        <dbReference type="ARBA" id="ARBA00023033"/>
    </source>
</evidence>
<dbReference type="SUPFAM" id="SSF48264">
    <property type="entry name" value="Cytochrome P450"/>
    <property type="match status" value="1"/>
</dbReference>
<organism evidence="14 15">
    <name type="scientific">Rosa chinensis</name>
    <name type="common">China rose</name>
    <dbReference type="NCBI Taxonomy" id="74649"/>
    <lineage>
        <taxon>Eukaryota</taxon>
        <taxon>Viridiplantae</taxon>
        <taxon>Streptophyta</taxon>
        <taxon>Embryophyta</taxon>
        <taxon>Tracheophyta</taxon>
        <taxon>Spermatophyta</taxon>
        <taxon>Magnoliopsida</taxon>
        <taxon>eudicotyledons</taxon>
        <taxon>Gunneridae</taxon>
        <taxon>Pentapetalae</taxon>
        <taxon>rosids</taxon>
        <taxon>fabids</taxon>
        <taxon>Rosales</taxon>
        <taxon>Rosaceae</taxon>
        <taxon>Rosoideae</taxon>
        <taxon>Rosoideae incertae sedis</taxon>
        <taxon>Rosa</taxon>
    </lineage>
</organism>